<proteinExistence type="predicted"/>
<dbReference type="Proteomes" id="UP000504606">
    <property type="component" value="Unplaced"/>
</dbReference>
<evidence type="ECO:0000313" key="3">
    <source>
        <dbReference type="RefSeq" id="XP_052126007.1"/>
    </source>
</evidence>
<keyword evidence="1" id="KW-0472">Membrane</keyword>
<feature type="transmembrane region" description="Helical" evidence="1">
    <location>
        <begin position="121"/>
        <end position="140"/>
    </location>
</feature>
<keyword evidence="2" id="KW-1185">Reference proteome</keyword>
<dbReference type="RefSeq" id="XP_052126007.1">
    <property type="nucleotide sequence ID" value="XM_052270047.1"/>
</dbReference>
<protein>
    <submittedName>
        <fullName evidence="3 4">Uncharacterized protein LOC127749934</fullName>
    </submittedName>
</protein>
<organism evidence="2 4">
    <name type="scientific">Frankliniella occidentalis</name>
    <name type="common">Western flower thrips</name>
    <name type="synonym">Euthrips occidentalis</name>
    <dbReference type="NCBI Taxonomy" id="133901"/>
    <lineage>
        <taxon>Eukaryota</taxon>
        <taxon>Metazoa</taxon>
        <taxon>Ecdysozoa</taxon>
        <taxon>Arthropoda</taxon>
        <taxon>Hexapoda</taxon>
        <taxon>Insecta</taxon>
        <taxon>Pterygota</taxon>
        <taxon>Neoptera</taxon>
        <taxon>Paraneoptera</taxon>
        <taxon>Thysanoptera</taxon>
        <taxon>Terebrantia</taxon>
        <taxon>Thripoidea</taxon>
        <taxon>Thripidae</taxon>
        <taxon>Frankliniella</taxon>
    </lineage>
</organism>
<evidence type="ECO:0000313" key="4">
    <source>
        <dbReference type="RefSeq" id="XP_052126008.1"/>
    </source>
</evidence>
<dbReference type="AlphaFoldDB" id="A0A9C6UBY1"/>
<gene>
    <name evidence="3 4" type="primary">LOC127749934</name>
</gene>
<accession>A0A9C6UBY1</accession>
<dbReference type="GeneID" id="127749934"/>
<evidence type="ECO:0000313" key="2">
    <source>
        <dbReference type="Proteomes" id="UP000504606"/>
    </source>
</evidence>
<dbReference type="KEGG" id="foc:127749934"/>
<keyword evidence="1" id="KW-1133">Transmembrane helix</keyword>
<keyword evidence="1" id="KW-0812">Transmembrane</keyword>
<name>A0A9C6UBY1_FRAOC</name>
<sequence length="183" mass="20113">MKLIRDSQNAWHIRETARLFGWIPGSSGELEVSLWLLIPESAFVLSALVVHAAHEYTYPPNWSVTSYGATRLVTAVTMFIDSVVSAVAMLQWGWKRSSAGLRDLLDTPEIRADAARRSFRVLILALIHGSVAIIAFPTFSRAADAAHSKLSAYLVVGSLVDDVLGSLQIEIFSALVNILHDRL</sequence>
<dbReference type="RefSeq" id="XP_052126008.1">
    <property type="nucleotide sequence ID" value="XM_052270048.1"/>
</dbReference>
<reference evidence="3 4" key="1">
    <citation type="submission" date="2025-04" db="UniProtKB">
        <authorList>
            <consortium name="RefSeq"/>
        </authorList>
    </citation>
    <scope>IDENTIFICATION</scope>
    <source>
        <tissue evidence="3 4">Whole organism</tissue>
    </source>
</reference>
<evidence type="ECO:0000256" key="1">
    <source>
        <dbReference type="SAM" id="Phobius"/>
    </source>
</evidence>